<dbReference type="InterPro" id="IPR051908">
    <property type="entry name" value="Ribosomal_N-acetyltransferase"/>
</dbReference>
<dbReference type="PROSITE" id="PS51186">
    <property type="entry name" value="GNAT"/>
    <property type="match status" value="1"/>
</dbReference>
<dbReference type="SUPFAM" id="SSF55729">
    <property type="entry name" value="Acyl-CoA N-acyltransferases (Nat)"/>
    <property type="match status" value="1"/>
</dbReference>
<evidence type="ECO:0000313" key="3">
    <source>
        <dbReference type="Proteomes" id="UP001501074"/>
    </source>
</evidence>
<dbReference type="InterPro" id="IPR000182">
    <property type="entry name" value="GNAT_dom"/>
</dbReference>
<dbReference type="Pfam" id="PF13302">
    <property type="entry name" value="Acetyltransf_3"/>
    <property type="match status" value="1"/>
</dbReference>
<feature type="domain" description="N-acetyltransferase" evidence="1">
    <location>
        <begin position="18"/>
        <end position="178"/>
    </location>
</feature>
<dbReference type="Gene3D" id="3.40.630.30">
    <property type="match status" value="1"/>
</dbReference>
<protein>
    <submittedName>
        <fullName evidence="2">GNAT family protein</fullName>
    </submittedName>
</protein>
<accession>A0ABP6ZMN3</accession>
<comment type="caution">
    <text evidence="2">The sequence shown here is derived from an EMBL/GenBank/DDBJ whole genome shotgun (WGS) entry which is preliminary data.</text>
</comment>
<dbReference type="EMBL" id="BAAAZO010000004">
    <property type="protein sequence ID" value="GAA3612343.1"/>
    <property type="molecule type" value="Genomic_DNA"/>
</dbReference>
<gene>
    <name evidence="2" type="ORF">GCM10022223_30540</name>
</gene>
<dbReference type="InterPro" id="IPR016181">
    <property type="entry name" value="Acyl_CoA_acyltransferase"/>
</dbReference>
<evidence type="ECO:0000313" key="2">
    <source>
        <dbReference type="EMBL" id="GAA3612343.1"/>
    </source>
</evidence>
<keyword evidence="3" id="KW-1185">Reference proteome</keyword>
<dbReference type="Proteomes" id="UP001501074">
    <property type="component" value="Unassembled WGS sequence"/>
</dbReference>
<dbReference type="PANTHER" id="PTHR43441:SF11">
    <property type="entry name" value="RIBOSOMAL-PROTEIN-SERINE ACETYLTRANSFERASE"/>
    <property type="match status" value="1"/>
</dbReference>
<dbReference type="RefSeq" id="WP_231482086.1">
    <property type="nucleotide sequence ID" value="NZ_BAAAZO010000004.1"/>
</dbReference>
<reference evidence="3" key="1">
    <citation type="journal article" date="2019" name="Int. J. Syst. Evol. Microbiol.">
        <title>The Global Catalogue of Microorganisms (GCM) 10K type strain sequencing project: providing services to taxonomists for standard genome sequencing and annotation.</title>
        <authorList>
            <consortium name="The Broad Institute Genomics Platform"/>
            <consortium name="The Broad Institute Genome Sequencing Center for Infectious Disease"/>
            <person name="Wu L."/>
            <person name="Ma J."/>
        </authorList>
    </citation>
    <scope>NUCLEOTIDE SEQUENCE [LARGE SCALE GENOMIC DNA]</scope>
    <source>
        <strain evidence="3">JCM 16902</strain>
    </source>
</reference>
<evidence type="ECO:0000259" key="1">
    <source>
        <dbReference type="PROSITE" id="PS51186"/>
    </source>
</evidence>
<name>A0ABP6ZMN3_9ACTN</name>
<dbReference type="PANTHER" id="PTHR43441">
    <property type="entry name" value="RIBOSOMAL-PROTEIN-SERINE ACETYLTRANSFERASE"/>
    <property type="match status" value="1"/>
</dbReference>
<proteinExistence type="predicted"/>
<organism evidence="2 3">
    <name type="scientific">Kineosporia mesophila</name>
    <dbReference type="NCBI Taxonomy" id="566012"/>
    <lineage>
        <taxon>Bacteria</taxon>
        <taxon>Bacillati</taxon>
        <taxon>Actinomycetota</taxon>
        <taxon>Actinomycetes</taxon>
        <taxon>Kineosporiales</taxon>
        <taxon>Kineosporiaceae</taxon>
        <taxon>Kineosporia</taxon>
    </lineage>
</organism>
<sequence length="190" mass="20640">MSGLPGLSGPLRLEGPKVVLREFSPTDTDGVAAVVGDDRVTHWLAFGSLSRDEAAMLVEGAMTSAHQSPRTEYWMAMNEPGDDTFLGFARLSLGGTRAAELGYAIHADAWGRGYATASVRLLAGYGFDALGLHRISAAIGPENVRSVGVVERLGFRLEGRMRDHVFTNGAWRDSLLFSVLDREWRTMDAQ</sequence>